<comment type="caution">
    <text evidence="1">The sequence shown here is derived from an EMBL/GenBank/DDBJ whole genome shotgun (WGS) entry which is preliminary data.</text>
</comment>
<proteinExistence type="predicted"/>
<evidence type="ECO:0000313" key="2">
    <source>
        <dbReference type="Proteomes" id="UP001144096"/>
    </source>
</evidence>
<accession>A0A9X2SL58</accession>
<dbReference type="Proteomes" id="UP001144096">
    <property type="component" value="Unassembled WGS sequence"/>
</dbReference>
<dbReference type="RefSeq" id="WP_257920838.1">
    <property type="nucleotide sequence ID" value="NZ_JAMXQV010000007.1"/>
</dbReference>
<name>A0A9X2SL58_9PSEU</name>
<keyword evidence="2" id="KW-1185">Reference proteome</keyword>
<organism evidence="1 2">
    <name type="scientific">Amycolatopsis iheyensis</name>
    <dbReference type="NCBI Taxonomy" id="2945988"/>
    <lineage>
        <taxon>Bacteria</taxon>
        <taxon>Bacillati</taxon>
        <taxon>Actinomycetota</taxon>
        <taxon>Actinomycetes</taxon>
        <taxon>Pseudonocardiales</taxon>
        <taxon>Pseudonocardiaceae</taxon>
        <taxon>Amycolatopsis</taxon>
    </lineage>
</organism>
<reference evidence="1" key="1">
    <citation type="submission" date="2022-06" db="EMBL/GenBank/DDBJ databases">
        <title>Amycolatopsis iheyaensis sp. nov., a new species of the genus Amycolatopsis isolated from soil in Iheya island, Japan.</title>
        <authorList>
            <person name="Ngamcharungchit C."/>
            <person name="Kanto H."/>
            <person name="Take A."/>
            <person name="Intra B."/>
            <person name="Matsumoto A."/>
            <person name="Panbangred W."/>
            <person name="Inahashi Y."/>
        </authorList>
    </citation>
    <scope>NUCLEOTIDE SEQUENCE</scope>
    <source>
        <strain evidence="1">OK19-0408</strain>
    </source>
</reference>
<gene>
    <name evidence="1" type="ORF">M8542_15415</name>
</gene>
<dbReference type="SUPFAM" id="SSF103032">
    <property type="entry name" value="Hypothetical protein YwqG"/>
    <property type="match status" value="1"/>
</dbReference>
<dbReference type="InterPro" id="IPR035948">
    <property type="entry name" value="YwqG-like_sf"/>
</dbReference>
<dbReference type="Gene3D" id="2.30.320.10">
    <property type="entry name" value="YwqG-like"/>
    <property type="match status" value="1"/>
</dbReference>
<dbReference type="EMBL" id="JAMXQV010000007">
    <property type="protein sequence ID" value="MCR6484210.1"/>
    <property type="molecule type" value="Genomic_DNA"/>
</dbReference>
<dbReference type="Pfam" id="PF09234">
    <property type="entry name" value="DUF1963"/>
    <property type="match status" value="1"/>
</dbReference>
<evidence type="ECO:0000313" key="1">
    <source>
        <dbReference type="EMBL" id="MCR6484210.1"/>
    </source>
</evidence>
<dbReference type="InterPro" id="IPR015315">
    <property type="entry name" value="DUF1963"/>
</dbReference>
<sequence>MTSWRDQLSTLAHDRLPTDLATAWTGLMRPGIRLTPAGEGPRVARLGGDPELPAEAEWPTWPGEGPLNFVAALDCAALPREYLSIPLPAAGTLLFFYFDGDRRSVQADSAAVEDAEGSRVLFVPAEVPVTARRAPEGVVPYPAQEQYAEIVATAPERSTFCWTAPGPRAAPP</sequence>
<dbReference type="AlphaFoldDB" id="A0A9X2SL58"/>
<protein>
    <submittedName>
        <fullName evidence="1">YwqG family protein</fullName>
    </submittedName>
</protein>